<dbReference type="EMBL" id="FPHF01000110">
    <property type="protein sequence ID" value="SFV68821.1"/>
    <property type="molecule type" value="Genomic_DNA"/>
</dbReference>
<organism evidence="1">
    <name type="scientific">hydrothermal vent metagenome</name>
    <dbReference type="NCBI Taxonomy" id="652676"/>
    <lineage>
        <taxon>unclassified sequences</taxon>
        <taxon>metagenomes</taxon>
        <taxon>ecological metagenomes</taxon>
    </lineage>
</organism>
<protein>
    <submittedName>
        <fullName evidence="1">Uncharacterized protein</fullName>
    </submittedName>
</protein>
<accession>A0A1W1CT19</accession>
<dbReference type="AlphaFoldDB" id="A0A1W1CT19"/>
<evidence type="ECO:0000313" key="1">
    <source>
        <dbReference type="EMBL" id="SFV68821.1"/>
    </source>
</evidence>
<gene>
    <name evidence="1" type="ORF">MNB_SM-4-1090</name>
</gene>
<sequence>MVVILLSGVFAGEKIGVPFIPLGEGNVDSMVISKNGDIYTIILYSVYEIQLWDIERKKLLKKIKTSLDLGTMSKYGLLVLSQGSKNILNYITIVIFL</sequence>
<proteinExistence type="predicted"/>
<reference evidence="1" key="1">
    <citation type="submission" date="2016-10" db="EMBL/GenBank/DDBJ databases">
        <authorList>
            <person name="de Groot N.N."/>
        </authorList>
    </citation>
    <scope>NUCLEOTIDE SEQUENCE</scope>
</reference>
<name>A0A1W1CT19_9ZZZZ</name>